<gene>
    <name evidence="1" type="ORF">NIIDNTM18_14940</name>
</gene>
<accession>A0A6S6P2J2</accession>
<dbReference type="Proteomes" id="UP000515734">
    <property type="component" value="Chromosome"/>
</dbReference>
<organism evidence="1 2">
    <name type="scientific">Mycolicibacterium litorale</name>
    <dbReference type="NCBI Taxonomy" id="758802"/>
    <lineage>
        <taxon>Bacteria</taxon>
        <taxon>Bacillati</taxon>
        <taxon>Actinomycetota</taxon>
        <taxon>Actinomycetes</taxon>
        <taxon>Mycobacteriales</taxon>
        <taxon>Mycobacteriaceae</taxon>
        <taxon>Mycolicibacterium</taxon>
    </lineage>
</organism>
<proteinExistence type="predicted"/>
<sequence>MLVRQHESLVEELRVQLSFDGPITSSGAVLTLPAATTDLRDWVADRRKFLAVQYEDWMQVVRDFRDSVSATGPNLSRLVAASTAQIRSLLNVLFSSTTAADGAASRAIDATVRADVLKKLEQLDTELATEGAIVAAWRDLVKGADQRTRSVEEISFRRDTLFAVAQRRNLDVVGSFGTFNQVSSVLADVADAVRAELAEEAGVTYARPMPPSRGPSGVPTWRRIELCERVLARPPFRGDCIVWLRLEPTFLPEHDVTHGQVTFYNASYISGFVRQPDGADEFFDVVPTEILLPVPPDRAPILEDGEVEWEDNWNMTYARVTLPGTETHTAYAKAVALVEALKSVNHAESEAWTLLPGHLLYVDGERRSLLSWGPKEHAPGRTYYAQNDRLHRDIRRMARANQTLDARSIHDLQDAMAMSAALKVADKESPQAVVMASVRAIEHMNAWTTGGVKDWAEYASDYFKKAQARVKAVGLISHFTRTAIHQRPDRRPGAPRGPEQALFEIEQRLRRTVGAHEYFDVRASVDEVTALRAIYTDHFLSRGLGEIETAVATPAALYGLLDEQCRRFERHLARLKRLRNSAIHGGPVSDTACQSVAVFAFNLGHQCLNEAMKALLAGIEIPTHMSDFRADHIDRFKRVKQTGDIDALFVEVHIEDDD</sequence>
<protein>
    <submittedName>
        <fullName evidence="1">Uncharacterized protein</fullName>
    </submittedName>
</protein>
<dbReference type="EMBL" id="AP023287">
    <property type="protein sequence ID" value="BCI52216.1"/>
    <property type="molecule type" value="Genomic_DNA"/>
</dbReference>
<name>A0A6S6P2J2_9MYCO</name>
<evidence type="ECO:0000313" key="1">
    <source>
        <dbReference type="EMBL" id="BCI52216.1"/>
    </source>
</evidence>
<reference evidence="1 2" key="1">
    <citation type="submission" date="2020-07" db="EMBL/GenBank/DDBJ databases">
        <title>Complete genome sequence of Mycolicibacterium litorale like strain isolated from cardiac implantable electronic device infection.</title>
        <authorList>
            <person name="Fukano H."/>
            <person name="Miyama H."/>
            <person name="Hoshino Y."/>
        </authorList>
    </citation>
    <scope>NUCLEOTIDE SEQUENCE [LARGE SCALE GENOMIC DNA]</scope>
    <source>
        <strain evidence="1 2">NIIDNTM18</strain>
    </source>
</reference>
<dbReference type="RefSeq" id="WP_185295069.1">
    <property type="nucleotide sequence ID" value="NZ_AP023287.1"/>
</dbReference>
<dbReference type="AlphaFoldDB" id="A0A6S6P2J2"/>
<evidence type="ECO:0000313" key="2">
    <source>
        <dbReference type="Proteomes" id="UP000515734"/>
    </source>
</evidence>